<dbReference type="EMBL" id="CAGKOT010000021">
    <property type="protein sequence ID" value="CAB5365702.1"/>
    <property type="molecule type" value="Genomic_DNA"/>
</dbReference>
<evidence type="ECO:0000313" key="1">
    <source>
        <dbReference type="EMBL" id="CAB5365702.1"/>
    </source>
</evidence>
<comment type="caution">
    <text evidence="1">The sequence shown here is derived from an EMBL/GenBank/DDBJ whole genome shotgun (WGS) entry which is preliminary data.</text>
</comment>
<name>A0A915Z7F1_9GLOM</name>
<reference evidence="1" key="1">
    <citation type="submission" date="2020-05" db="EMBL/GenBank/DDBJ databases">
        <authorList>
            <person name="Rincon C."/>
            <person name="Sanders R I."/>
            <person name="Robbins C."/>
            <person name="Chaturvedi A."/>
        </authorList>
    </citation>
    <scope>NUCLEOTIDE SEQUENCE</scope>
    <source>
        <strain evidence="1">CHB12</strain>
    </source>
</reference>
<dbReference type="OrthoDB" id="10284708at2759"/>
<evidence type="ECO:0000313" key="2">
    <source>
        <dbReference type="Proteomes" id="UP000684084"/>
    </source>
</evidence>
<gene>
    <name evidence="1" type="ORF">CHRIB12_LOCUS10550</name>
</gene>
<dbReference type="AlphaFoldDB" id="A0A915Z7F1"/>
<sequence>MYLVKITNEISSKVTKTIMFNYKLTVLIRFIHSPLRHIMSCIRSEESLNQNFIYSSFYMEFRPYFKIQTLTLVIHSAELNTNFDQEARR</sequence>
<protein>
    <submittedName>
        <fullName evidence="1">Uncharacterized protein</fullName>
    </submittedName>
</protein>
<organism evidence="1 2">
    <name type="scientific">Rhizophagus irregularis</name>
    <dbReference type="NCBI Taxonomy" id="588596"/>
    <lineage>
        <taxon>Eukaryota</taxon>
        <taxon>Fungi</taxon>
        <taxon>Fungi incertae sedis</taxon>
        <taxon>Mucoromycota</taxon>
        <taxon>Glomeromycotina</taxon>
        <taxon>Glomeromycetes</taxon>
        <taxon>Glomerales</taxon>
        <taxon>Glomeraceae</taxon>
        <taxon>Rhizophagus</taxon>
    </lineage>
</organism>
<dbReference type="Proteomes" id="UP000684084">
    <property type="component" value="Unassembled WGS sequence"/>
</dbReference>
<accession>A0A915Z7F1</accession>
<proteinExistence type="predicted"/>